<feature type="transmembrane region" description="Helical" evidence="1">
    <location>
        <begin position="29"/>
        <end position="48"/>
    </location>
</feature>
<name>A0A848GRV4_9BACT</name>
<keyword evidence="2" id="KW-0548">Nucleotidyltransferase</keyword>
<dbReference type="EMBL" id="JABBGC010000001">
    <property type="protein sequence ID" value="NML38558.1"/>
    <property type="molecule type" value="Genomic_DNA"/>
</dbReference>
<organism evidence="2 3">
    <name type="scientific">Chitinophaga fulva</name>
    <dbReference type="NCBI Taxonomy" id="2728842"/>
    <lineage>
        <taxon>Bacteria</taxon>
        <taxon>Pseudomonadati</taxon>
        <taxon>Bacteroidota</taxon>
        <taxon>Chitinophagia</taxon>
        <taxon>Chitinophagales</taxon>
        <taxon>Chitinophagaceae</taxon>
        <taxon>Chitinophaga</taxon>
    </lineage>
</organism>
<comment type="caution">
    <text evidence="2">The sequence shown here is derived from an EMBL/GenBank/DDBJ whole genome shotgun (WGS) entry which is preliminary data.</text>
</comment>
<evidence type="ECO:0000313" key="2">
    <source>
        <dbReference type="EMBL" id="NML38558.1"/>
    </source>
</evidence>
<dbReference type="AlphaFoldDB" id="A0A848GRV4"/>
<keyword evidence="1" id="KW-1133">Transmembrane helix</keyword>
<sequence length="55" mass="5999">MKKLTSLLLAMMVILMTSCKIVGGIFKAGVWTGIMIVAVVVGLIIYLLSRSSRRD</sequence>
<dbReference type="Proteomes" id="UP000583266">
    <property type="component" value="Unassembled WGS sequence"/>
</dbReference>
<keyword evidence="3" id="KW-1185">Reference proteome</keyword>
<keyword evidence="1" id="KW-0472">Membrane</keyword>
<keyword evidence="1" id="KW-0812">Transmembrane</keyword>
<evidence type="ECO:0000256" key="1">
    <source>
        <dbReference type="SAM" id="Phobius"/>
    </source>
</evidence>
<dbReference type="PROSITE" id="PS51257">
    <property type="entry name" value="PROKAR_LIPOPROTEIN"/>
    <property type="match status" value="1"/>
</dbReference>
<accession>A0A848GRV4</accession>
<dbReference type="RefSeq" id="WP_169225544.1">
    <property type="nucleotide sequence ID" value="NZ_JABBGC010000001.1"/>
</dbReference>
<keyword evidence="2" id="KW-0808">Transferase</keyword>
<dbReference type="GO" id="GO:0016779">
    <property type="term" value="F:nucleotidyltransferase activity"/>
    <property type="evidence" value="ECO:0007669"/>
    <property type="project" value="UniProtKB-KW"/>
</dbReference>
<evidence type="ECO:0000313" key="3">
    <source>
        <dbReference type="Proteomes" id="UP000583266"/>
    </source>
</evidence>
<reference evidence="2 3" key="1">
    <citation type="submission" date="2020-04" db="EMBL/GenBank/DDBJ databases">
        <title>Chitinophaga sp. G-6-1-13 sp. nov., isolated from soil.</title>
        <authorList>
            <person name="Dahal R.H."/>
            <person name="Chaudhary D.K."/>
        </authorList>
    </citation>
    <scope>NUCLEOTIDE SEQUENCE [LARGE SCALE GENOMIC DNA]</scope>
    <source>
        <strain evidence="2 3">G-6-1-13</strain>
    </source>
</reference>
<proteinExistence type="predicted"/>
<protein>
    <submittedName>
        <fullName evidence="2">Phosphatidate cytidylyltransferase</fullName>
    </submittedName>
</protein>
<gene>
    <name evidence="2" type="ORF">HHL17_15220</name>
</gene>